<keyword evidence="3" id="KW-0732">Signal</keyword>
<feature type="region of interest" description="Disordered" evidence="10">
    <location>
        <begin position="651"/>
        <end position="689"/>
    </location>
</feature>
<feature type="disulfide bond" evidence="9">
    <location>
        <begin position="122"/>
        <end position="132"/>
    </location>
</feature>
<keyword evidence="6 11" id="KW-0472">Membrane</keyword>
<keyword evidence="2 11" id="KW-0812">Transmembrane</keyword>
<evidence type="ECO:0000256" key="4">
    <source>
        <dbReference type="ARBA" id="ARBA00022737"/>
    </source>
</evidence>
<dbReference type="GO" id="GO:0016020">
    <property type="term" value="C:membrane"/>
    <property type="evidence" value="ECO:0007669"/>
    <property type="project" value="UniProtKB-SubCell"/>
</dbReference>
<evidence type="ECO:0000256" key="6">
    <source>
        <dbReference type="ARBA" id="ARBA00023136"/>
    </source>
</evidence>
<dbReference type="Proteomes" id="UP000007879">
    <property type="component" value="Unassembled WGS sequence"/>
</dbReference>
<dbReference type="SMART" id="SM00202">
    <property type="entry name" value="SR"/>
    <property type="match status" value="4"/>
</dbReference>
<feature type="compositionally biased region" description="Basic and acidic residues" evidence="10">
    <location>
        <begin position="656"/>
        <end position="667"/>
    </location>
</feature>
<evidence type="ECO:0000256" key="3">
    <source>
        <dbReference type="ARBA" id="ARBA00022729"/>
    </source>
</evidence>
<feature type="compositionally biased region" description="Polar residues" evidence="10">
    <location>
        <begin position="680"/>
        <end position="689"/>
    </location>
</feature>
<feature type="domain" description="SRCR" evidence="12">
    <location>
        <begin position="163"/>
        <end position="260"/>
    </location>
</feature>
<feature type="transmembrane region" description="Helical" evidence="11">
    <location>
        <begin position="519"/>
        <end position="548"/>
    </location>
</feature>
<comment type="caution">
    <text evidence="9">Lacks conserved residue(s) required for the propagation of feature annotation.</text>
</comment>
<dbReference type="PANTHER" id="PTHR48071">
    <property type="entry name" value="SRCR DOMAIN-CONTAINING PROTEIN"/>
    <property type="match status" value="1"/>
</dbReference>
<accession>A0AAN0JEY4</accession>
<sequence>MIKFKVMTNVMTIAATAPPKPNSYTMKLCSNTLFFLLILLAVISSGFSCTYGSIRLVGGTSNLEGRVEVCSGGSWGTVCDDYWGISDATVVCRQLGYQPVSALGNAYFGQGSGTIVMDDVHCIGTESGLTNCIHTTSHNCAHYEDAGVRCAVSSLACSNTGSIRLVGGTSNLEGRVEVCSGGSWGTVCDDYWGFSDATVVCRQLGYQPVSALGNAYFGQGSGTIVMDDVHCIGTESGLTNCIHTTSHNCVHSEDAGVRCAYNTGSAITGTVVLYRNGIASSSYYHGIVQLYYNSLWGNICDDSYYNSAEANVICHQLGYTGASSYSRAGLTNYGTDTNQMIIDDVNCANSNYLTLLQCSFSTYIDSGCTNTNSYDATVYCYTTRIWSSPYTGMLRLQGGIYSNQGRVEVYCNGQWGTICDDGFDSTDARTVCKQLGYSSYSRYDHLALPGNQSKPIWSTYFSSTSSSTCFNSRNSCPSSSITSCSHSEDVTVACSYSSSSTNIATVGYCNSDNSNGAAIGGAIGGTFSGIILIIIIAVIIIVSVHTCTKKSRSRRLRRIISFTSTAETNAAASDRSNFQLNTISSSTGRSPEQQKPPQYTASPTSASNPPPPIFPSNLPNGMPHGGYYAFIPPGMAFPPSSNIHQYPFVTLQQAVRDPHKEQQDSKPEPPSYDEIDEGTATDTATSTAL</sequence>
<evidence type="ECO:0000256" key="8">
    <source>
        <dbReference type="ARBA" id="ARBA00023180"/>
    </source>
</evidence>
<dbReference type="SUPFAM" id="SSF56487">
    <property type="entry name" value="SRCR-like"/>
    <property type="match status" value="4"/>
</dbReference>
<dbReference type="PRINTS" id="PR00258">
    <property type="entry name" value="SPERACTRCPTR"/>
</dbReference>
<dbReference type="RefSeq" id="XP_019855600.1">
    <property type="nucleotide sequence ID" value="XM_020000041.1"/>
</dbReference>
<reference evidence="13" key="2">
    <citation type="submission" date="2024-06" db="UniProtKB">
        <authorList>
            <consortium name="EnsemblMetazoa"/>
        </authorList>
    </citation>
    <scope>IDENTIFICATION</scope>
</reference>
<evidence type="ECO:0000256" key="10">
    <source>
        <dbReference type="SAM" id="MobiDB-lite"/>
    </source>
</evidence>
<feature type="disulfide bond" evidence="9">
    <location>
        <begin position="231"/>
        <end position="241"/>
    </location>
</feature>
<keyword evidence="4" id="KW-0677">Repeat</keyword>
<dbReference type="PROSITE" id="PS00420">
    <property type="entry name" value="SRCR_1"/>
    <property type="match status" value="3"/>
</dbReference>
<evidence type="ECO:0000313" key="14">
    <source>
        <dbReference type="Proteomes" id="UP000007879"/>
    </source>
</evidence>
<dbReference type="FunFam" id="3.10.250.10:FF:000006">
    <property type="entry name" value="neurotrypsin isoform X2"/>
    <property type="match status" value="1"/>
</dbReference>
<comment type="subcellular location">
    <subcellularLocation>
        <location evidence="1">Membrane</location>
        <topology evidence="1">Single-pass membrane protein</topology>
    </subcellularLocation>
</comment>
<feature type="domain" description="SRCR" evidence="12">
    <location>
        <begin position="54"/>
        <end position="151"/>
    </location>
</feature>
<keyword evidence="8" id="KW-0325">Glycoprotein</keyword>
<evidence type="ECO:0000313" key="13">
    <source>
        <dbReference type="EnsemblMetazoa" id="XP_019855600.1"/>
    </source>
</evidence>
<dbReference type="GeneID" id="100635157"/>
<dbReference type="Gene3D" id="3.10.250.10">
    <property type="entry name" value="SRCR-like domain"/>
    <property type="match status" value="4"/>
</dbReference>
<reference evidence="14" key="1">
    <citation type="journal article" date="2010" name="Nature">
        <title>The Amphimedon queenslandica genome and the evolution of animal complexity.</title>
        <authorList>
            <person name="Srivastava M."/>
            <person name="Simakov O."/>
            <person name="Chapman J."/>
            <person name="Fahey B."/>
            <person name="Gauthier M.E."/>
            <person name="Mitros T."/>
            <person name="Richards G.S."/>
            <person name="Conaco C."/>
            <person name="Dacre M."/>
            <person name="Hellsten U."/>
            <person name="Larroux C."/>
            <person name="Putnam N.H."/>
            <person name="Stanke M."/>
            <person name="Adamska M."/>
            <person name="Darling A."/>
            <person name="Degnan S.M."/>
            <person name="Oakley T.H."/>
            <person name="Plachetzki D.C."/>
            <person name="Zhai Y."/>
            <person name="Adamski M."/>
            <person name="Calcino A."/>
            <person name="Cummins S.F."/>
            <person name="Goodstein D.M."/>
            <person name="Harris C."/>
            <person name="Jackson D.J."/>
            <person name="Leys S.P."/>
            <person name="Shu S."/>
            <person name="Woodcroft B.J."/>
            <person name="Vervoort M."/>
            <person name="Kosik K.S."/>
            <person name="Manning G."/>
            <person name="Degnan B.M."/>
            <person name="Rokhsar D.S."/>
        </authorList>
    </citation>
    <scope>NUCLEOTIDE SEQUENCE [LARGE SCALE GENOMIC DNA]</scope>
</reference>
<proteinExistence type="predicted"/>
<dbReference type="EnsemblMetazoa" id="XM_020000041.1">
    <property type="protein sequence ID" value="XP_019855600.1"/>
    <property type="gene ID" value="LOC100635157"/>
</dbReference>
<dbReference type="PROSITE" id="PS50287">
    <property type="entry name" value="SRCR_2"/>
    <property type="match status" value="4"/>
</dbReference>
<evidence type="ECO:0000256" key="2">
    <source>
        <dbReference type="ARBA" id="ARBA00022692"/>
    </source>
</evidence>
<dbReference type="AlphaFoldDB" id="A0AAN0JEY4"/>
<evidence type="ECO:0000256" key="1">
    <source>
        <dbReference type="ARBA" id="ARBA00004167"/>
    </source>
</evidence>
<keyword evidence="14" id="KW-1185">Reference proteome</keyword>
<evidence type="ECO:0000256" key="7">
    <source>
        <dbReference type="ARBA" id="ARBA00023157"/>
    </source>
</evidence>
<evidence type="ECO:0000256" key="9">
    <source>
        <dbReference type="PROSITE-ProRule" id="PRU00196"/>
    </source>
</evidence>
<feature type="domain" description="SRCR" evidence="12">
    <location>
        <begin position="394"/>
        <end position="495"/>
    </location>
</feature>
<evidence type="ECO:0000259" key="12">
    <source>
        <dbReference type="PROSITE" id="PS50287"/>
    </source>
</evidence>
<evidence type="ECO:0000256" key="11">
    <source>
        <dbReference type="SAM" id="Phobius"/>
    </source>
</evidence>
<dbReference type="InterPro" id="IPR036772">
    <property type="entry name" value="SRCR-like_dom_sf"/>
</dbReference>
<dbReference type="FunFam" id="3.10.250.10:FF:000016">
    <property type="entry name" value="Scavenger receptor cysteine-rich protein type 12"/>
    <property type="match status" value="1"/>
</dbReference>
<dbReference type="InterPro" id="IPR001190">
    <property type="entry name" value="SRCR"/>
</dbReference>
<feature type="region of interest" description="Disordered" evidence="10">
    <location>
        <begin position="571"/>
        <end position="618"/>
    </location>
</feature>
<keyword evidence="5 11" id="KW-1133">Transmembrane helix</keyword>
<dbReference type="FunFam" id="3.10.250.10:FF:000011">
    <property type="entry name" value="Scavenger receptor class A member 5"/>
    <property type="match status" value="1"/>
</dbReference>
<dbReference type="Pfam" id="PF00530">
    <property type="entry name" value="SRCR"/>
    <property type="match status" value="4"/>
</dbReference>
<keyword evidence="7 9" id="KW-1015">Disulfide bond</keyword>
<evidence type="ECO:0000256" key="5">
    <source>
        <dbReference type="ARBA" id="ARBA00022989"/>
    </source>
</evidence>
<feature type="compositionally biased region" description="Polar residues" evidence="10">
    <location>
        <begin position="571"/>
        <end position="601"/>
    </location>
</feature>
<dbReference type="PANTHER" id="PTHR48071:SF28">
    <property type="entry name" value="SRCR DOMAIN-CONTAINING PROTEIN"/>
    <property type="match status" value="1"/>
</dbReference>
<organism evidence="13 14">
    <name type="scientific">Amphimedon queenslandica</name>
    <name type="common">Sponge</name>
    <dbReference type="NCBI Taxonomy" id="400682"/>
    <lineage>
        <taxon>Eukaryota</taxon>
        <taxon>Metazoa</taxon>
        <taxon>Porifera</taxon>
        <taxon>Demospongiae</taxon>
        <taxon>Heteroscleromorpha</taxon>
        <taxon>Haplosclerida</taxon>
        <taxon>Niphatidae</taxon>
        <taxon>Amphimedon</taxon>
    </lineage>
</organism>
<name>A0AAN0JEY4_AMPQE</name>
<protein>
    <recommendedName>
        <fullName evidence="12">SRCR domain-containing protein</fullName>
    </recommendedName>
</protein>
<feature type="domain" description="SRCR" evidence="12">
    <location>
        <begin position="271"/>
        <end position="381"/>
    </location>
</feature>